<dbReference type="InterPro" id="IPR050330">
    <property type="entry name" value="Bact_OuterMem_StrucFunc"/>
</dbReference>
<dbReference type="PANTHER" id="PTHR30329">
    <property type="entry name" value="STATOR ELEMENT OF FLAGELLAR MOTOR COMPLEX"/>
    <property type="match status" value="1"/>
</dbReference>
<gene>
    <name evidence="9" type="ORF">HQN79_08535</name>
</gene>
<evidence type="ECO:0000256" key="4">
    <source>
        <dbReference type="ARBA" id="ARBA00022692"/>
    </source>
</evidence>
<dbReference type="InterPro" id="IPR036737">
    <property type="entry name" value="OmpA-like_sf"/>
</dbReference>
<organism evidence="9 10">
    <name type="scientific">Thiomicrorhabdus xiamenensis</name>
    <dbReference type="NCBI Taxonomy" id="2739063"/>
    <lineage>
        <taxon>Bacteria</taxon>
        <taxon>Pseudomonadati</taxon>
        <taxon>Pseudomonadota</taxon>
        <taxon>Gammaproteobacteria</taxon>
        <taxon>Thiotrichales</taxon>
        <taxon>Piscirickettsiaceae</taxon>
        <taxon>Thiomicrorhabdus</taxon>
    </lineage>
</organism>
<reference evidence="9 10" key="1">
    <citation type="submission" date="2020-05" db="EMBL/GenBank/DDBJ databases">
        <title>Thiomicrorhabdus sediminis sp.nov. and Thiomicrorhabdus xiamenensis sp.nov., novel sulfur-oxidizing bacteria isolated from coastal sediment.</title>
        <authorList>
            <person name="Liu X."/>
        </authorList>
    </citation>
    <scope>NUCLEOTIDE SEQUENCE [LARGE SCALE GENOMIC DNA]</scope>
    <source>
        <strain evidence="9 10">G2</strain>
    </source>
</reference>
<dbReference type="InterPro" id="IPR006665">
    <property type="entry name" value="OmpA-like"/>
</dbReference>
<dbReference type="PANTHER" id="PTHR30329:SF21">
    <property type="entry name" value="LIPOPROTEIN YIAD-RELATED"/>
    <property type="match status" value="1"/>
</dbReference>
<keyword evidence="4" id="KW-0812">Transmembrane</keyword>
<comment type="similarity">
    <text evidence="2">Belongs to the MotB family.</text>
</comment>
<evidence type="ECO:0000256" key="6">
    <source>
        <dbReference type="ARBA" id="ARBA00023136"/>
    </source>
</evidence>
<proteinExistence type="inferred from homology"/>
<name>A0A7D4NQX4_9GAMM</name>
<dbReference type="Pfam" id="PF00691">
    <property type="entry name" value="OmpA"/>
    <property type="match status" value="1"/>
</dbReference>
<evidence type="ECO:0000313" key="10">
    <source>
        <dbReference type="Proteomes" id="UP000504724"/>
    </source>
</evidence>
<evidence type="ECO:0000256" key="2">
    <source>
        <dbReference type="ARBA" id="ARBA00008914"/>
    </source>
</evidence>
<dbReference type="Pfam" id="PF13677">
    <property type="entry name" value="MotB_plug"/>
    <property type="match status" value="1"/>
</dbReference>
<comment type="subcellular location">
    <subcellularLocation>
        <location evidence="1">Cell membrane</location>
        <topology evidence="1">Single-pass membrane protein</topology>
    </subcellularLocation>
</comment>
<keyword evidence="6 7" id="KW-0472">Membrane</keyword>
<accession>A0A7D4NQX4</accession>
<dbReference type="KEGG" id="txa:HQN79_08535"/>
<evidence type="ECO:0000256" key="1">
    <source>
        <dbReference type="ARBA" id="ARBA00004162"/>
    </source>
</evidence>
<dbReference type="PROSITE" id="PS51123">
    <property type="entry name" value="OMPA_2"/>
    <property type="match status" value="1"/>
</dbReference>
<sequence>MSNKKGGSPQWMATFADLMSLLMALFVLLFAMSSVDISKYEAIVKSFNETLGQGSELTPEQEAFFQSVQKEIEADPLVIEELKHKLALNEMVNREMMQLYKELSNRFAGSGEGAISVEYDEVSKEVKLVFPEQIAFDPGKAELKPRFMVLLRKLQSLHKSDLIVKVVGHTDSRPVVGGRFCSNWELSSARASSVITQLIRDGSIEPSQGMAVGVADTQPIDVRNTEEAFAKNRRVEVLVAKRNRPTLPVLGEDR</sequence>
<dbReference type="EMBL" id="CP054020">
    <property type="protein sequence ID" value="QKI89611.1"/>
    <property type="molecule type" value="Genomic_DNA"/>
</dbReference>
<evidence type="ECO:0000256" key="5">
    <source>
        <dbReference type="ARBA" id="ARBA00022989"/>
    </source>
</evidence>
<keyword evidence="9" id="KW-0969">Cilium</keyword>
<keyword evidence="9" id="KW-0282">Flagellum</keyword>
<evidence type="ECO:0000256" key="7">
    <source>
        <dbReference type="PROSITE-ProRule" id="PRU00473"/>
    </source>
</evidence>
<protein>
    <submittedName>
        <fullName evidence="9">Flagellar motor protein MotB</fullName>
    </submittedName>
</protein>
<keyword evidence="9" id="KW-0966">Cell projection</keyword>
<keyword evidence="10" id="KW-1185">Reference proteome</keyword>
<dbReference type="Gene3D" id="3.30.1330.60">
    <property type="entry name" value="OmpA-like domain"/>
    <property type="match status" value="1"/>
</dbReference>
<feature type="domain" description="OmpA-like" evidence="8">
    <location>
        <begin position="123"/>
        <end position="243"/>
    </location>
</feature>
<dbReference type="SUPFAM" id="SSF103088">
    <property type="entry name" value="OmpA-like"/>
    <property type="match status" value="1"/>
</dbReference>
<dbReference type="InterPro" id="IPR025713">
    <property type="entry name" value="MotB-like_N_dom"/>
</dbReference>
<evidence type="ECO:0000313" key="9">
    <source>
        <dbReference type="EMBL" id="QKI89611.1"/>
    </source>
</evidence>
<dbReference type="CDD" id="cd07185">
    <property type="entry name" value="OmpA_C-like"/>
    <property type="match status" value="1"/>
</dbReference>
<dbReference type="Proteomes" id="UP000504724">
    <property type="component" value="Chromosome"/>
</dbReference>
<evidence type="ECO:0000259" key="8">
    <source>
        <dbReference type="PROSITE" id="PS51123"/>
    </source>
</evidence>
<keyword evidence="3" id="KW-1003">Cell membrane</keyword>
<evidence type="ECO:0000256" key="3">
    <source>
        <dbReference type="ARBA" id="ARBA00022475"/>
    </source>
</evidence>
<dbReference type="GO" id="GO:0005886">
    <property type="term" value="C:plasma membrane"/>
    <property type="evidence" value="ECO:0007669"/>
    <property type="project" value="UniProtKB-SubCell"/>
</dbReference>
<dbReference type="AlphaFoldDB" id="A0A7D4NQX4"/>
<keyword evidence="5" id="KW-1133">Transmembrane helix</keyword>
<dbReference type="RefSeq" id="WP_173285591.1">
    <property type="nucleotide sequence ID" value="NZ_CP054020.1"/>
</dbReference>